<keyword evidence="6" id="KW-0418">Kinase</keyword>
<evidence type="ECO:0000259" key="5">
    <source>
        <dbReference type="PROSITE" id="PS50011"/>
    </source>
</evidence>
<dbReference type="PROSITE" id="PS00107">
    <property type="entry name" value="PROTEIN_KINASE_ATP"/>
    <property type="match status" value="1"/>
</dbReference>
<protein>
    <submittedName>
        <fullName evidence="6">Leucine-rich repeat protein kinase family protein</fullName>
    </submittedName>
</protein>
<keyword evidence="2 3" id="KW-0067">ATP-binding</keyword>
<keyword evidence="6" id="KW-0808">Transferase</keyword>
<dbReference type="AlphaFoldDB" id="A0AAV8E710"/>
<dbReference type="Gene3D" id="3.30.200.20">
    <property type="entry name" value="Phosphorylase Kinase, domain 1"/>
    <property type="match status" value="1"/>
</dbReference>
<evidence type="ECO:0000256" key="4">
    <source>
        <dbReference type="SAM" id="Phobius"/>
    </source>
</evidence>
<dbReference type="PROSITE" id="PS00109">
    <property type="entry name" value="PROTEIN_KINASE_TYR"/>
    <property type="match status" value="1"/>
</dbReference>
<keyword evidence="7" id="KW-1185">Reference proteome</keyword>
<keyword evidence="4" id="KW-0472">Membrane</keyword>
<feature type="binding site" evidence="3">
    <location>
        <position position="98"/>
    </location>
    <ligand>
        <name>ATP</name>
        <dbReference type="ChEBI" id="CHEBI:30616"/>
    </ligand>
</feature>
<evidence type="ECO:0000256" key="3">
    <source>
        <dbReference type="PROSITE-ProRule" id="PRU10141"/>
    </source>
</evidence>
<dbReference type="GO" id="GO:0005886">
    <property type="term" value="C:plasma membrane"/>
    <property type="evidence" value="ECO:0007669"/>
    <property type="project" value="TreeGrafter"/>
</dbReference>
<proteinExistence type="predicted"/>
<keyword evidence="1 3" id="KW-0547">Nucleotide-binding</keyword>
<evidence type="ECO:0000256" key="1">
    <source>
        <dbReference type="ARBA" id="ARBA00022741"/>
    </source>
</evidence>
<dbReference type="SUPFAM" id="SSF56112">
    <property type="entry name" value="Protein kinase-like (PK-like)"/>
    <property type="match status" value="1"/>
</dbReference>
<name>A0AAV8E710_9POAL</name>
<accession>A0AAV8E710</accession>
<keyword evidence="4" id="KW-1133">Transmembrane helix</keyword>
<dbReference type="EMBL" id="JAMFTS010000003">
    <property type="protein sequence ID" value="KAJ4775185.1"/>
    <property type="molecule type" value="Genomic_DNA"/>
</dbReference>
<dbReference type="GO" id="GO:0004672">
    <property type="term" value="F:protein kinase activity"/>
    <property type="evidence" value="ECO:0007669"/>
    <property type="project" value="InterPro"/>
</dbReference>
<dbReference type="Proteomes" id="UP001140206">
    <property type="component" value="Chromosome 3"/>
</dbReference>
<dbReference type="GO" id="GO:0005524">
    <property type="term" value="F:ATP binding"/>
    <property type="evidence" value="ECO:0007669"/>
    <property type="project" value="UniProtKB-UniRule"/>
</dbReference>
<feature type="transmembrane region" description="Helical" evidence="4">
    <location>
        <begin position="6"/>
        <end position="30"/>
    </location>
</feature>
<dbReference type="InterPro" id="IPR017441">
    <property type="entry name" value="Protein_kinase_ATP_BS"/>
</dbReference>
<dbReference type="PANTHER" id="PTHR27001">
    <property type="entry name" value="OS01G0253100 PROTEIN"/>
    <property type="match status" value="1"/>
</dbReference>
<keyword evidence="4" id="KW-0812">Transmembrane</keyword>
<evidence type="ECO:0000313" key="7">
    <source>
        <dbReference type="Proteomes" id="UP001140206"/>
    </source>
</evidence>
<evidence type="ECO:0000313" key="6">
    <source>
        <dbReference type="EMBL" id="KAJ4775185.1"/>
    </source>
</evidence>
<dbReference type="InterPro" id="IPR008266">
    <property type="entry name" value="Tyr_kinase_AS"/>
</dbReference>
<organism evidence="6 7">
    <name type="scientific">Rhynchospora pubera</name>
    <dbReference type="NCBI Taxonomy" id="906938"/>
    <lineage>
        <taxon>Eukaryota</taxon>
        <taxon>Viridiplantae</taxon>
        <taxon>Streptophyta</taxon>
        <taxon>Embryophyta</taxon>
        <taxon>Tracheophyta</taxon>
        <taxon>Spermatophyta</taxon>
        <taxon>Magnoliopsida</taxon>
        <taxon>Liliopsida</taxon>
        <taxon>Poales</taxon>
        <taxon>Cyperaceae</taxon>
        <taxon>Cyperoideae</taxon>
        <taxon>Rhynchosporeae</taxon>
        <taxon>Rhynchospora</taxon>
    </lineage>
</organism>
<reference evidence="6" key="1">
    <citation type="submission" date="2022-08" db="EMBL/GenBank/DDBJ databases">
        <authorList>
            <person name="Marques A."/>
        </authorList>
    </citation>
    <scope>NUCLEOTIDE SEQUENCE</scope>
    <source>
        <strain evidence="6">RhyPub2mFocal</strain>
        <tissue evidence="6">Leaves</tissue>
    </source>
</reference>
<gene>
    <name evidence="6" type="ORF">LUZ62_059442</name>
</gene>
<evidence type="ECO:0000256" key="2">
    <source>
        <dbReference type="ARBA" id="ARBA00022840"/>
    </source>
</evidence>
<dbReference type="PANTHER" id="PTHR27001:SF522">
    <property type="entry name" value="OS02G0106900 PROTEIN"/>
    <property type="match status" value="1"/>
</dbReference>
<feature type="domain" description="Protein kinase" evidence="5">
    <location>
        <begin position="69"/>
        <end position="345"/>
    </location>
</feature>
<dbReference type="Pfam" id="PF00069">
    <property type="entry name" value="Pkinase"/>
    <property type="match status" value="1"/>
</dbReference>
<dbReference type="InterPro" id="IPR011009">
    <property type="entry name" value="Kinase-like_dom_sf"/>
</dbReference>
<dbReference type="InterPro" id="IPR000719">
    <property type="entry name" value="Prot_kinase_dom"/>
</dbReference>
<dbReference type="PROSITE" id="PS50011">
    <property type="entry name" value="PROTEIN_KINASE_DOM"/>
    <property type="match status" value="1"/>
</dbReference>
<sequence length="353" mass="38838">MHLSLALGIASLALILTFILLFLLLLYFLFGHDHQRKDHTIALEKAARPESKDTICRYKWDEIVSLTGNFSMPVVGHGGFSMVYLCTVPGSSEPIAVKVHRCGGGARLLRAFRQELELLRKIQHRHIVRLHGFSDDHEEEGALILEYSPNGTLHQKLHGNQDGNDQVLTWQDRMRILFELAEAIEHLHSMDPPIVHNDITSTNVLLDSQLSTRLCDFGSASAGFSAAICRSGSASVVVGSPGYADPYYLRTGLLSKKTDTYSFGVLILEVITGLPAVASDGQNLTSRILPCIEGGLRDVMDPRLNGECNFDEAEQMAALAIKCTGPQPGLRPSMVEIRAIMREKLPAVIVTVE</sequence>
<comment type="caution">
    <text evidence="6">The sequence shown here is derived from an EMBL/GenBank/DDBJ whole genome shotgun (WGS) entry which is preliminary data.</text>
</comment>
<dbReference type="Gene3D" id="1.10.510.10">
    <property type="entry name" value="Transferase(Phosphotransferase) domain 1"/>
    <property type="match status" value="1"/>
</dbReference>